<keyword evidence="3" id="KW-1185">Reference proteome</keyword>
<dbReference type="Gene3D" id="3.40.630.30">
    <property type="match status" value="1"/>
</dbReference>
<evidence type="ECO:0000259" key="1">
    <source>
        <dbReference type="PROSITE" id="PS51186"/>
    </source>
</evidence>
<evidence type="ECO:0000313" key="3">
    <source>
        <dbReference type="Proteomes" id="UP000674938"/>
    </source>
</evidence>
<name>A0A940STE3_9ENTE</name>
<reference evidence="2" key="1">
    <citation type="submission" date="2020-12" db="EMBL/GenBank/DDBJ databases">
        <title>Vagococcus allomyrinae sp. nov. and Enterococcus lavae sp. nov., isolated from the larvae of Allomyrina dichotoma.</title>
        <authorList>
            <person name="Lee S.D."/>
        </authorList>
    </citation>
    <scope>NUCLEOTIDE SEQUENCE</scope>
    <source>
        <strain evidence="2">BWB3-3</strain>
    </source>
</reference>
<gene>
    <name evidence="2" type="ORF">I6N95_01050</name>
</gene>
<dbReference type="Pfam" id="PF13508">
    <property type="entry name" value="Acetyltransf_7"/>
    <property type="match status" value="1"/>
</dbReference>
<dbReference type="PROSITE" id="PS51186">
    <property type="entry name" value="GNAT"/>
    <property type="match status" value="1"/>
</dbReference>
<comment type="caution">
    <text evidence="2">The sequence shown here is derived from an EMBL/GenBank/DDBJ whole genome shotgun (WGS) entry which is preliminary data.</text>
</comment>
<protein>
    <submittedName>
        <fullName evidence="2">GNAT family N-acetyltransferase</fullName>
    </submittedName>
</protein>
<dbReference type="GO" id="GO:0016747">
    <property type="term" value="F:acyltransferase activity, transferring groups other than amino-acyl groups"/>
    <property type="evidence" value="ECO:0007669"/>
    <property type="project" value="InterPro"/>
</dbReference>
<dbReference type="AlphaFoldDB" id="A0A940STE3"/>
<feature type="domain" description="N-acetyltransferase" evidence="1">
    <location>
        <begin position="3"/>
        <end position="160"/>
    </location>
</feature>
<dbReference type="InterPro" id="IPR000182">
    <property type="entry name" value="GNAT_dom"/>
</dbReference>
<dbReference type="InterPro" id="IPR016181">
    <property type="entry name" value="Acyl_CoA_acyltransferase"/>
</dbReference>
<proteinExistence type="predicted"/>
<dbReference type="CDD" id="cd04301">
    <property type="entry name" value="NAT_SF"/>
    <property type="match status" value="1"/>
</dbReference>
<sequence length="294" mass="32633">MMIDFRQVRANDWPEIINLANGVFQESTPMEVSFPLLFNASNRCSYVAVSNHEIIGFIGVLPEELHWQGDCYLGSRIGAVCVSQSYQGQGVGRSLFRLMKKEAQQLDFVLVSGQGKLYLSEGCELFGEFKQFIIPGQGRQMAIKAFSGEVSELLAIHRLRSQQVSYFGQSPAHLQQLIAAQSLATLFGGTQQIFLSFSGEQLVAYVVTGSHYEDGEITEVFEMAGEAQELLALLQQLALTLPNLRCRIQSESELSRLLEAQTAFETVNNAGTILYVNEKVKGVPIPHTWDLGFL</sequence>
<dbReference type="EMBL" id="JAEEGA010000001">
    <property type="protein sequence ID" value="MBP1039584.1"/>
    <property type="molecule type" value="Genomic_DNA"/>
</dbReference>
<accession>A0A940STE3</accession>
<dbReference type="SUPFAM" id="SSF55729">
    <property type="entry name" value="Acyl-CoA N-acyltransferases (Nat)"/>
    <property type="match status" value="1"/>
</dbReference>
<evidence type="ECO:0000313" key="2">
    <source>
        <dbReference type="EMBL" id="MBP1039584.1"/>
    </source>
</evidence>
<organism evidence="2 3">
    <name type="scientific">Vagococcus allomyrinae</name>
    <dbReference type="NCBI Taxonomy" id="2794353"/>
    <lineage>
        <taxon>Bacteria</taxon>
        <taxon>Bacillati</taxon>
        <taxon>Bacillota</taxon>
        <taxon>Bacilli</taxon>
        <taxon>Lactobacillales</taxon>
        <taxon>Enterococcaceae</taxon>
        <taxon>Vagococcus</taxon>
    </lineage>
</organism>
<dbReference type="Proteomes" id="UP000674938">
    <property type="component" value="Unassembled WGS sequence"/>
</dbReference>